<geneLocation type="plasmid" evidence="1 2">
    <name>pBVIE01</name>
</geneLocation>
<proteinExistence type="predicted"/>
<dbReference type="AlphaFoldDB" id="A4JTZ1"/>
<evidence type="ECO:0000313" key="2">
    <source>
        <dbReference type="Proteomes" id="UP000002287"/>
    </source>
</evidence>
<protein>
    <submittedName>
        <fullName evidence="1">Uncharacterized protein</fullName>
    </submittedName>
</protein>
<dbReference type="HOGENOM" id="CLU_1737106_0_0_4"/>
<accession>A4JTZ1</accession>
<dbReference type="Proteomes" id="UP000002287">
    <property type="component" value="Plasmid pBVIE01"/>
</dbReference>
<keyword evidence="1" id="KW-0614">Plasmid</keyword>
<name>A4JTZ1_BURVG</name>
<sequence length="150" mass="16173">MFEINIYGEPPSAEKIRQLKGSFDDSAAFTVFMMVPIPGVDILAGLATYAIEETVRGTDFWDADGAIDSDWSMSIITQRYVEKVRAQHRQLVRVEVDALKRHLAIELPAREAASAAASAVADVLIAKGKEAIGGAASDAMLKGLKGFFGK</sequence>
<reference evidence="1 2" key="1">
    <citation type="submission" date="2007-03" db="EMBL/GenBank/DDBJ databases">
        <title>Complete sequence of plasmid pBVIE01 of Burkholderia vietnamiensis G4.</title>
        <authorList>
            <consortium name="US DOE Joint Genome Institute"/>
            <person name="Copeland A."/>
            <person name="Lucas S."/>
            <person name="Lapidus A."/>
            <person name="Barry K."/>
            <person name="Detter J.C."/>
            <person name="Glavina del Rio T."/>
            <person name="Hammon N."/>
            <person name="Israni S."/>
            <person name="Dalin E."/>
            <person name="Tice H."/>
            <person name="Pitluck S."/>
            <person name="Chain P."/>
            <person name="Malfatti S."/>
            <person name="Shin M."/>
            <person name="Vergez L."/>
            <person name="Schmutz J."/>
            <person name="Larimer F."/>
            <person name="Land M."/>
            <person name="Hauser L."/>
            <person name="Kyrpides N."/>
            <person name="Tiedje J."/>
            <person name="Richardson P."/>
        </authorList>
    </citation>
    <scope>NUCLEOTIDE SEQUENCE [LARGE SCALE GENOMIC DNA]</scope>
    <source>
        <strain evidence="2">G4 / LMG 22486</strain>
        <plasmid evidence="1 2">pBVIE01</plasmid>
    </source>
</reference>
<dbReference type="KEGG" id="bvi:Bcep1808_6857"/>
<dbReference type="EMBL" id="CP000617">
    <property type="protein sequence ID" value="ABO59744.1"/>
    <property type="molecule type" value="Genomic_DNA"/>
</dbReference>
<organism evidence="1 2">
    <name type="scientific">Burkholderia vietnamiensis (strain G4 / LMG 22486)</name>
    <name type="common">Burkholderia cepacia (strain R1808)</name>
    <dbReference type="NCBI Taxonomy" id="269482"/>
    <lineage>
        <taxon>Bacteria</taxon>
        <taxon>Pseudomonadati</taxon>
        <taxon>Pseudomonadota</taxon>
        <taxon>Betaproteobacteria</taxon>
        <taxon>Burkholderiales</taxon>
        <taxon>Burkholderiaceae</taxon>
        <taxon>Burkholderia</taxon>
        <taxon>Burkholderia cepacia complex</taxon>
    </lineage>
</organism>
<gene>
    <name evidence="1" type="ordered locus">Bcep1808_6857</name>
</gene>
<evidence type="ECO:0000313" key="1">
    <source>
        <dbReference type="EMBL" id="ABO59744.1"/>
    </source>
</evidence>